<dbReference type="FunFam" id="2.10.109.10:FF:000014">
    <property type="entry name" value="Inner membrane protease subunit 1"/>
    <property type="match status" value="1"/>
</dbReference>
<proteinExistence type="inferred from homology"/>
<sequence>MSAARGRIAAFLTDAASRFSHIPWRSIGSDALDRASLVVKAACFVHVVNTYIVGIAFVRGPSMLPTINLTGDVVAVERITPRRGTVEVGDVVILISPENPRKTVAKRVVGLQGDAVTFLVDPIHGNATRTVAVPMGHVWVQGDNIYSSRDSRQFGPVPYGLIQGRAFCKVWPPEAVGFIGEKY</sequence>
<dbReference type="NCBIfam" id="TIGR02227">
    <property type="entry name" value="sigpep_I_bact"/>
    <property type="match status" value="1"/>
</dbReference>
<evidence type="ECO:0000256" key="7">
    <source>
        <dbReference type="ARBA" id="ARBA00054895"/>
    </source>
</evidence>
<keyword evidence="2" id="KW-0999">Mitochondrion inner membrane</keyword>
<comment type="function">
    <text evidence="7">Catalyzes the removal of transit peptides required for the targeting of proteins from the mitochondrial matrix, across the inner membrane, into the inter-membrane space.</text>
</comment>
<comment type="subunit">
    <text evidence="8">Heterodimer of 2 subunits, IMP1A/B and IMP12.</text>
</comment>
<name>A0A8J5KS77_ZINOF</name>
<evidence type="ECO:0000256" key="8">
    <source>
        <dbReference type="ARBA" id="ARBA00064368"/>
    </source>
</evidence>
<dbReference type="GO" id="GO:0006627">
    <property type="term" value="P:protein processing involved in protein targeting to mitochondrion"/>
    <property type="evidence" value="ECO:0007669"/>
    <property type="project" value="TreeGrafter"/>
</dbReference>
<dbReference type="GO" id="GO:0042720">
    <property type="term" value="C:mitochondrial inner membrane peptidase complex"/>
    <property type="evidence" value="ECO:0007669"/>
    <property type="project" value="TreeGrafter"/>
</dbReference>
<keyword evidence="4" id="KW-0496">Mitochondrion</keyword>
<comment type="caution">
    <text evidence="11">The sequence shown here is derived from an EMBL/GenBank/DDBJ whole genome shotgun (WGS) entry which is preliminary data.</text>
</comment>
<evidence type="ECO:0000313" key="12">
    <source>
        <dbReference type="Proteomes" id="UP000734854"/>
    </source>
</evidence>
<dbReference type="OrthoDB" id="308440at2759"/>
<dbReference type="InterPro" id="IPR019533">
    <property type="entry name" value="Peptidase_S26"/>
</dbReference>
<gene>
    <name evidence="11" type="ORF">ZIOFF_055334</name>
</gene>
<accession>A0A8J5KS77</accession>
<dbReference type="Proteomes" id="UP000734854">
    <property type="component" value="Unassembled WGS sequence"/>
</dbReference>
<feature type="domain" description="Peptidase S26" evidence="10">
    <location>
        <begin position="35"/>
        <end position="121"/>
    </location>
</feature>
<evidence type="ECO:0000256" key="5">
    <source>
        <dbReference type="ARBA" id="ARBA00023136"/>
    </source>
</evidence>
<reference evidence="11 12" key="1">
    <citation type="submission" date="2020-08" db="EMBL/GenBank/DDBJ databases">
        <title>Plant Genome Project.</title>
        <authorList>
            <person name="Zhang R.-G."/>
        </authorList>
    </citation>
    <scope>NUCLEOTIDE SEQUENCE [LARGE SCALE GENOMIC DNA]</scope>
    <source>
        <tissue evidence="11">Rhizome</tissue>
    </source>
</reference>
<dbReference type="Pfam" id="PF10502">
    <property type="entry name" value="Peptidase_S26"/>
    <property type="match status" value="2"/>
</dbReference>
<evidence type="ECO:0000256" key="4">
    <source>
        <dbReference type="ARBA" id="ARBA00023128"/>
    </source>
</evidence>
<keyword evidence="5" id="KW-0472">Membrane</keyword>
<evidence type="ECO:0000313" key="11">
    <source>
        <dbReference type="EMBL" id="KAG6486755.1"/>
    </source>
</evidence>
<feature type="active site" evidence="9">
    <location>
        <position position="62"/>
    </location>
</feature>
<organism evidence="11 12">
    <name type="scientific">Zingiber officinale</name>
    <name type="common">Ginger</name>
    <name type="synonym">Amomum zingiber</name>
    <dbReference type="NCBI Taxonomy" id="94328"/>
    <lineage>
        <taxon>Eukaryota</taxon>
        <taxon>Viridiplantae</taxon>
        <taxon>Streptophyta</taxon>
        <taxon>Embryophyta</taxon>
        <taxon>Tracheophyta</taxon>
        <taxon>Spermatophyta</taxon>
        <taxon>Magnoliopsida</taxon>
        <taxon>Liliopsida</taxon>
        <taxon>Zingiberales</taxon>
        <taxon>Zingiberaceae</taxon>
        <taxon>Zingiber</taxon>
    </lineage>
</organism>
<dbReference type="PANTHER" id="PTHR12383">
    <property type="entry name" value="PROTEASE FAMILY S26 MITOCHONDRIAL INNER MEMBRANE PROTEASE-RELATED"/>
    <property type="match status" value="1"/>
</dbReference>
<evidence type="ECO:0000256" key="2">
    <source>
        <dbReference type="ARBA" id="ARBA00022792"/>
    </source>
</evidence>
<dbReference type="InterPro" id="IPR000223">
    <property type="entry name" value="Pept_S26A_signal_pept_1"/>
</dbReference>
<keyword evidence="12" id="KW-1185">Reference proteome</keyword>
<dbReference type="InterPro" id="IPR052064">
    <property type="entry name" value="Mito_IMP1_subunit"/>
</dbReference>
<dbReference type="GO" id="GO:0004252">
    <property type="term" value="F:serine-type endopeptidase activity"/>
    <property type="evidence" value="ECO:0007669"/>
    <property type="project" value="InterPro"/>
</dbReference>
<evidence type="ECO:0000256" key="9">
    <source>
        <dbReference type="PIRSR" id="PIRSR600223-1"/>
    </source>
</evidence>
<comment type="similarity">
    <text evidence="6">Belongs to the peptidase S26 family. IMP1 subfamily.</text>
</comment>
<dbReference type="GO" id="GO:0006465">
    <property type="term" value="P:signal peptide processing"/>
    <property type="evidence" value="ECO:0007669"/>
    <property type="project" value="InterPro"/>
</dbReference>
<evidence type="ECO:0000259" key="10">
    <source>
        <dbReference type="Pfam" id="PF10502"/>
    </source>
</evidence>
<evidence type="ECO:0000256" key="1">
    <source>
        <dbReference type="ARBA" id="ARBA00004273"/>
    </source>
</evidence>
<keyword evidence="3" id="KW-0378">Hydrolase</keyword>
<protein>
    <recommendedName>
        <fullName evidence="10">Peptidase S26 domain-containing protein</fullName>
    </recommendedName>
</protein>
<evidence type="ECO:0000256" key="6">
    <source>
        <dbReference type="ARBA" id="ARBA00038445"/>
    </source>
</evidence>
<dbReference type="AlphaFoldDB" id="A0A8J5KS77"/>
<feature type="domain" description="Peptidase S26" evidence="10">
    <location>
        <begin position="128"/>
        <end position="171"/>
    </location>
</feature>
<evidence type="ECO:0000256" key="3">
    <source>
        <dbReference type="ARBA" id="ARBA00022801"/>
    </source>
</evidence>
<dbReference type="PANTHER" id="PTHR12383:SF16">
    <property type="entry name" value="MITOCHONDRIAL INNER MEMBRANE PROTEASE SUBUNIT 1"/>
    <property type="match status" value="1"/>
</dbReference>
<dbReference type="EMBL" id="JACMSC010000015">
    <property type="protein sequence ID" value="KAG6486755.1"/>
    <property type="molecule type" value="Genomic_DNA"/>
</dbReference>
<feature type="active site" evidence="9">
    <location>
        <position position="106"/>
    </location>
</feature>
<comment type="subcellular location">
    <subcellularLocation>
        <location evidence="1">Mitochondrion inner membrane</location>
    </subcellularLocation>
</comment>
<dbReference type="CDD" id="cd06530">
    <property type="entry name" value="S26_SPase_I"/>
    <property type="match status" value="1"/>
</dbReference>